<keyword evidence="7" id="KW-0325">Glycoprotein</keyword>
<sequence>MDMCKAVVLSLALVCLMSFSEAREFHVVDDKASWQIPSFPDAYDKWAQKNRFVIGDSIVFKYDRKLDSVVEVSEADYKTCSRLHPVKSYDDGNTRIALDKSGPHFLISGADGHCEKGQKLEIRVLSAHHHHHHAAAPSPSSLIARNGSHHAPAPAPAHHSGAAMLRAGVFVGTAAALVFALV</sequence>
<feature type="signal peptide" evidence="11">
    <location>
        <begin position="1"/>
        <end position="22"/>
    </location>
</feature>
<keyword evidence="3" id="KW-0336">GPI-anchor</keyword>
<evidence type="ECO:0000256" key="2">
    <source>
        <dbReference type="ARBA" id="ARBA00022475"/>
    </source>
</evidence>
<dbReference type="InterPro" id="IPR008972">
    <property type="entry name" value="Cupredoxin"/>
</dbReference>
<dbReference type="PANTHER" id="PTHR33021">
    <property type="entry name" value="BLUE COPPER PROTEIN"/>
    <property type="match status" value="1"/>
</dbReference>
<gene>
    <name evidence="13" type="ORF">AAHA92_17114</name>
</gene>
<comment type="caution">
    <text evidence="13">The sequence shown here is derived from an EMBL/GenBank/DDBJ whole genome shotgun (WGS) entry which is preliminary data.</text>
</comment>
<evidence type="ECO:0000256" key="1">
    <source>
        <dbReference type="ARBA" id="ARBA00004609"/>
    </source>
</evidence>
<evidence type="ECO:0000259" key="12">
    <source>
        <dbReference type="PROSITE" id="PS51485"/>
    </source>
</evidence>
<dbReference type="InterPro" id="IPR041846">
    <property type="entry name" value="ENL_dom"/>
</dbReference>
<feature type="compositionally biased region" description="Low complexity" evidence="10">
    <location>
        <begin position="149"/>
        <end position="158"/>
    </location>
</feature>
<comment type="similarity">
    <text evidence="9">Belongs to the early nodulin-like (ENODL) family.</text>
</comment>
<evidence type="ECO:0000256" key="10">
    <source>
        <dbReference type="SAM" id="MobiDB-lite"/>
    </source>
</evidence>
<dbReference type="Proteomes" id="UP001567538">
    <property type="component" value="Unassembled WGS sequence"/>
</dbReference>
<feature type="domain" description="Phytocyanin" evidence="12">
    <location>
        <begin position="24"/>
        <end position="126"/>
    </location>
</feature>
<dbReference type="GO" id="GO:0005886">
    <property type="term" value="C:plasma membrane"/>
    <property type="evidence" value="ECO:0007669"/>
    <property type="project" value="UniProtKB-SubCell"/>
</dbReference>
<proteinExistence type="inferred from homology"/>
<dbReference type="InterPro" id="IPR003245">
    <property type="entry name" value="Phytocyanin_dom"/>
</dbReference>
<dbReference type="AlphaFoldDB" id="A0ABD1GXQ1"/>
<name>A0ABD1GXQ1_SALDI</name>
<dbReference type="CDD" id="cd11019">
    <property type="entry name" value="OsENODL1_like"/>
    <property type="match status" value="1"/>
</dbReference>
<organism evidence="13 14">
    <name type="scientific">Salvia divinorum</name>
    <name type="common">Maria pastora</name>
    <name type="synonym">Diviner's sage</name>
    <dbReference type="NCBI Taxonomy" id="28513"/>
    <lineage>
        <taxon>Eukaryota</taxon>
        <taxon>Viridiplantae</taxon>
        <taxon>Streptophyta</taxon>
        <taxon>Embryophyta</taxon>
        <taxon>Tracheophyta</taxon>
        <taxon>Spermatophyta</taxon>
        <taxon>Magnoliopsida</taxon>
        <taxon>eudicotyledons</taxon>
        <taxon>Gunneridae</taxon>
        <taxon>Pentapetalae</taxon>
        <taxon>asterids</taxon>
        <taxon>lamiids</taxon>
        <taxon>Lamiales</taxon>
        <taxon>Lamiaceae</taxon>
        <taxon>Nepetoideae</taxon>
        <taxon>Mentheae</taxon>
        <taxon>Salviinae</taxon>
        <taxon>Salvia</taxon>
        <taxon>Salvia subgen. Calosphace</taxon>
    </lineage>
</organism>
<comment type="subcellular location">
    <subcellularLocation>
        <location evidence="1">Cell membrane</location>
        <topology evidence="1">Lipid-anchor</topology>
        <topology evidence="1">GPI-anchor</topology>
    </subcellularLocation>
</comment>
<evidence type="ECO:0000256" key="5">
    <source>
        <dbReference type="ARBA" id="ARBA00023136"/>
    </source>
</evidence>
<dbReference type="Gene3D" id="2.60.40.420">
    <property type="entry name" value="Cupredoxins - blue copper proteins"/>
    <property type="match status" value="1"/>
</dbReference>
<evidence type="ECO:0000256" key="6">
    <source>
        <dbReference type="ARBA" id="ARBA00023157"/>
    </source>
</evidence>
<feature type="region of interest" description="Disordered" evidence="10">
    <location>
        <begin position="134"/>
        <end position="158"/>
    </location>
</feature>
<dbReference type="PANTHER" id="PTHR33021:SF505">
    <property type="entry name" value="EARLY NODULIN-LIKE PROTEIN 1"/>
    <property type="match status" value="1"/>
</dbReference>
<keyword evidence="14" id="KW-1185">Reference proteome</keyword>
<evidence type="ECO:0000256" key="8">
    <source>
        <dbReference type="ARBA" id="ARBA00023288"/>
    </source>
</evidence>
<protein>
    <submittedName>
        <fullName evidence="13">Mavicyanin-like</fullName>
    </submittedName>
</protein>
<dbReference type="EMBL" id="JBEAFC010000007">
    <property type="protein sequence ID" value="KAL1548941.1"/>
    <property type="molecule type" value="Genomic_DNA"/>
</dbReference>
<evidence type="ECO:0000256" key="4">
    <source>
        <dbReference type="ARBA" id="ARBA00022729"/>
    </source>
</evidence>
<dbReference type="FunFam" id="2.60.40.420:FF:000010">
    <property type="entry name" value="Early nodulin-like protein 1"/>
    <property type="match status" value="1"/>
</dbReference>
<dbReference type="SUPFAM" id="SSF49503">
    <property type="entry name" value="Cupredoxins"/>
    <property type="match status" value="1"/>
</dbReference>
<evidence type="ECO:0000256" key="3">
    <source>
        <dbReference type="ARBA" id="ARBA00022622"/>
    </source>
</evidence>
<evidence type="ECO:0000256" key="11">
    <source>
        <dbReference type="SAM" id="SignalP"/>
    </source>
</evidence>
<dbReference type="InterPro" id="IPR039391">
    <property type="entry name" value="Phytocyanin-like"/>
</dbReference>
<evidence type="ECO:0000313" key="13">
    <source>
        <dbReference type="EMBL" id="KAL1548941.1"/>
    </source>
</evidence>
<keyword evidence="6" id="KW-1015">Disulfide bond</keyword>
<feature type="chain" id="PRO_5044783922" evidence="11">
    <location>
        <begin position="23"/>
        <end position="182"/>
    </location>
</feature>
<dbReference type="PROSITE" id="PS51485">
    <property type="entry name" value="PHYTOCYANIN"/>
    <property type="match status" value="1"/>
</dbReference>
<keyword evidence="2" id="KW-1003">Cell membrane</keyword>
<dbReference type="Pfam" id="PF02298">
    <property type="entry name" value="Cu_bind_like"/>
    <property type="match status" value="1"/>
</dbReference>
<keyword evidence="5" id="KW-0472">Membrane</keyword>
<reference evidence="13 14" key="1">
    <citation type="submission" date="2024-06" db="EMBL/GenBank/DDBJ databases">
        <title>A chromosome level genome sequence of Diviner's sage (Salvia divinorum).</title>
        <authorList>
            <person name="Ford S.A."/>
            <person name="Ro D.-K."/>
            <person name="Ness R.W."/>
            <person name="Phillips M.A."/>
        </authorList>
    </citation>
    <scope>NUCLEOTIDE SEQUENCE [LARGE SCALE GENOMIC DNA]</scope>
    <source>
        <strain evidence="13">SAF-2024a</strain>
        <tissue evidence="13">Leaf</tissue>
    </source>
</reference>
<keyword evidence="8" id="KW-0449">Lipoprotein</keyword>
<dbReference type="GO" id="GO:0098552">
    <property type="term" value="C:side of membrane"/>
    <property type="evidence" value="ECO:0007669"/>
    <property type="project" value="UniProtKB-KW"/>
</dbReference>
<evidence type="ECO:0000256" key="9">
    <source>
        <dbReference type="ARBA" id="ARBA00035011"/>
    </source>
</evidence>
<keyword evidence="4 11" id="KW-0732">Signal</keyword>
<evidence type="ECO:0000256" key="7">
    <source>
        <dbReference type="ARBA" id="ARBA00023180"/>
    </source>
</evidence>
<accession>A0ABD1GXQ1</accession>
<evidence type="ECO:0000313" key="14">
    <source>
        <dbReference type="Proteomes" id="UP001567538"/>
    </source>
</evidence>